<name>A0ABC8QZG7_9AQUA</name>
<reference evidence="1 2" key="1">
    <citation type="submission" date="2024-02" db="EMBL/GenBank/DDBJ databases">
        <authorList>
            <person name="Vignale AGUSTIN F."/>
            <person name="Sosa J E."/>
            <person name="Modenutti C."/>
        </authorList>
    </citation>
    <scope>NUCLEOTIDE SEQUENCE [LARGE SCALE GENOMIC DNA]</scope>
</reference>
<sequence>MTEYSLPDSTLNSGRVLFKDYVLCHIKKKKPPQTNHSQSRDSFQELIEGDLLTMLAEDHYHFEAALSPPYEQIALGVPVAQFEGYPYQQHMSMVVTPDFVEDDSEAIPQQAINNEPSLSVAQLEGYQYEEYMSRNNNMGTTLVVQCGSIVVASVAPPIKCWCFILWWKNRI</sequence>
<dbReference type="EMBL" id="CAUOFW020000859">
    <property type="protein sequence ID" value="CAK9138126.1"/>
    <property type="molecule type" value="Genomic_DNA"/>
</dbReference>
<proteinExistence type="predicted"/>
<protein>
    <submittedName>
        <fullName evidence="1">Uncharacterized protein</fullName>
    </submittedName>
</protein>
<dbReference type="Proteomes" id="UP001642360">
    <property type="component" value="Unassembled WGS sequence"/>
</dbReference>
<comment type="caution">
    <text evidence="1">The sequence shown here is derived from an EMBL/GenBank/DDBJ whole genome shotgun (WGS) entry which is preliminary data.</text>
</comment>
<keyword evidence="2" id="KW-1185">Reference proteome</keyword>
<dbReference type="AlphaFoldDB" id="A0ABC8QZG7"/>
<organism evidence="1 2">
    <name type="scientific">Ilex paraguariensis</name>
    <name type="common">yerba mate</name>
    <dbReference type="NCBI Taxonomy" id="185542"/>
    <lineage>
        <taxon>Eukaryota</taxon>
        <taxon>Viridiplantae</taxon>
        <taxon>Streptophyta</taxon>
        <taxon>Embryophyta</taxon>
        <taxon>Tracheophyta</taxon>
        <taxon>Spermatophyta</taxon>
        <taxon>Magnoliopsida</taxon>
        <taxon>eudicotyledons</taxon>
        <taxon>Gunneridae</taxon>
        <taxon>Pentapetalae</taxon>
        <taxon>asterids</taxon>
        <taxon>campanulids</taxon>
        <taxon>Aquifoliales</taxon>
        <taxon>Aquifoliaceae</taxon>
        <taxon>Ilex</taxon>
    </lineage>
</organism>
<evidence type="ECO:0000313" key="1">
    <source>
        <dbReference type="EMBL" id="CAK9138126.1"/>
    </source>
</evidence>
<evidence type="ECO:0000313" key="2">
    <source>
        <dbReference type="Proteomes" id="UP001642360"/>
    </source>
</evidence>
<gene>
    <name evidence="1" type="ORF">ILEXP_LOCUS5209</name>
</gene>
<accession>A0ABC8QZG7</accession>